<evidence type="ECO:0000256" key="3">
    <source>
        <dbReference type="ARBA" id="ARBA00023080"/>
    </source>
</evidence>
<comment type="similarity">
    <text evidence="4">Belongs to the Maf family.</text>
</comment>
<feature type="active site" description="Proton acceptor" evidence="4">
    <location>
        <position position="79"/>
    </location>
</feature>
<dbReference type="InterPro" id="IPR003697">
    <property type="entry name" value="Maf-like"/>
</dbReference>
<evidence type="ECO:0000313" key="6">
    <source>
        <dbReference type="Proteomes" id="UP000064920"/>
    </source>
</evidence>
<evidence type="ECO:0000256" key="4">
    <source>
        <dbReference type="HAMAP-Rule" id="MF_00528"/>
    </source>
</evidence>
<dbReference type="PATRIC" id="fig|1397108.4.peg.1808"/>
<comment type="catalytic activity">
    <reaction evidence="4">
        <text>a ribonucleoside 5'-triphosphate + H2O = a ribonucleoside 5'-phosphate + diphosphate + H(+)</text>
        <dbReference type="Rhea" id="RHEA:23996"/>
        <dbReference type="ChEBI" id="CHEBI:15377"/>
        <dbReference type="ChEBI" id="CHEBI:15378"/>
        <dbReference type="ChEBI" id="CHEBI:33019"/>
        <dbReference type="ChEBI" id="CHEBI:58043"/>
        <dbReference type="ChEBI" id="CHEBI:61557"/>
        <dbReference type="EC" id="3.6.1.9"/>
    </reaction>
</comment>
<dbReference type="NCBIfam" id="TIGR00172">
    <property type="entry name" value="maf"/>
    <property type="match status" value="1"/>
</dbReference>
<dbReference type="PIRSF" id="PIRSF006305">
    <property type="entry name" value="Maf"/>
    <property type="match status" value="1"/>
</dbReference>
<dbReference type="KEGG" id="cmar:IMCC12053_1771"/>
<dbReference type="PANTHER" id="PTHR43213:SF5">
    <property type="entry name" value="BIFUNCTIONAL DTTP_UTP PYROPHOSPHATASE_METHYLTRANSFERASE PROTEIN-RELATED"/>
    <property type="match status" value="1"/>
</dbReference>
<evidence type="ECO:0000313" key="5">
    <source>
        <dbReference type="EMBL" id="ALI55718.1"/>
    </source>
</evidence>
<comment type="cofactor">
    <cofactor evidence="1 4">
        <name>a divalent metal cation</name>
        <dbReference type="ChEBI" id="CHEBI:60240"/>
    </cofactor>
</comment>
<comment type="function">
    <text evidence="4">Nucleoside triphosphate pyrophosphatase. May have a dual role in cell division arrest and in preventing the incorporation of modified nucleotides into cellular nucleic acids.</text>
</comment>
<gene>
    <name evidence="5" type="ORF">IMCC12053_1771</name>
</gene>
<keyword evidence="4" id="KW-0963">Cytoplasm</keyword>
<comment type="caution">
    <text evidence="4">Lacks conserved residue(s) required for the propagation of feature annotation.</text>
</comment>
<organism evidence="5 6">
    <name type="scientific">Celeribacter marinus</name>
    <dbReference type="NCBI Taxonomy" id="1397108"/>
    <lineage>
        <taxon>Bacteria</taxon>
        <taxon>Pseudomonadati</taxon>
        <taxon>Pseudomonadota</taxon>
        <taxon>Alphaproteobacteria</taxon>
        <taxon>Rhodobacterales</taxon>
        <taxon>Roseobacteraceae</taxon>
        <taxon>Celeribacter</taxon>
    </lineage>
</organism>
<proteinExistence type="inferred from homology"/>
<dbReference type="GO" id="GO:0047429">
    <property type="term" value="F:nucleoside triphosphate diphosphatase activity"/>
    <property type="evidence" value="ECO:0007669"/>
    <property type="project" value="UniProtKB-EC"/>
</dbReference>
<dbReference type="Proteomes" id="UP000064920">
    <property type="component" value="Chromosome"/>
</dbReference>
<dbReference type="EMBL" id="CP012023">
    <property type="protein sequence ID" value="ALI55718.1"/>
    <property type="molecule type" value="Genomic_DNA"/>
</dbReference>
<keyword evidence="3 4" id="KW-0546">Nucleotide metabolism</keyword>
<dbReference type="GO" id="GO:0005737">
    <property type="term" value="C:cytoplasm"/>
    <property type="evidence" value="ECO:0007669"/>
    <property type="project" value="UniProtKB-SubCell"/>
</dbReference>
<protein>
    <recommendedName>
        <fullName evidence="4">Nucleoside triphosphate pyrophosphatase</fullName>
        <ecNumber evidence="4">3.6.1.9</ecNumber>
    </recommendedName>
    <alternativeName>
        <fullName evidence="4">Nucleotide pyrophosphatase</fullName>
        <shortName evidence="4">Nucleotide PPase</shortName>
    </alternativeName>
</protein>
<evidence type="ECO:0000256" key="2">
    <source>
        <dbReference type="ARBA" id="ARBA00022801"/>
    </source>
</evidence>
<dbReference type="InterPro" id="IPR029001">
    <property type="entry name" value="ITPase-like_fam"/>
</dbReference>
<dbReference type="CDD" id="cd00555">
    <property type="entry name" value="Maf"/>
    <property type="match status" value="1"/>
</dbReference>
<dbReference type="Pfam" id="PF02545">
    <property type="entry name" value="Maf"/>
    <property type="match status" value="1"/>
</dbReference>
<dbReference type="Gene3D" id="3.90.950.10">
    <property type="match status" value="1"/>
</dbReference>
<evidence type="ECO:0000256" key="1">
    <source>
        <dbReference type="ARBA" id="ARBA00001968"/>
    </source>
</evidence>
<dbReference type="STRING" id="1397108.IMCC12053_1771"/>
<dbReference type="EC" id="3.6.1.9" evidence="4"/>
<dbReference type="PANTHER" id="PTHR43213">
    <property type="entry name" value="BIFUNCTIONAL DTTP/UTP PYROPHOSPHATASE/METHYLTRANSFERASE PROTEIN-RELATED"/>
    <property type="match status" value="1"/>
</dbReference>
<keyword evidence="6" id="KW-1185">Reference proteome</keyword>
<dbReference type="AlphaFoldDB" id="A0A0P0AAL1"/>
<name>A0A0P0AAL1_9RHOB</name>
<comment type="subcellular location">
    <subcellularLocation>
        <location evidence="4">Cytoplasm</location>
    </subcellularLocation>
</comment>
<reference evidence="5 6" key="1">
    <citation type="submission" date="2015-05" db="EMBL/GenBank/DDBJ databases">
        <authorList>
            <person name="Wang D.B."/>
            <person name="Wang M."/>
        </authorList>
    </citation>
    <scope>NUCLEOTIDE SEQUENCE [LARGE SCALE GENOMIC DNA]</scope>
    <source>
        <strain evidence="5 6">IMCC 12053</strain>
    </source>
</reference>
<dbReference type="HAMAP" id="MF_00528">
    <property type="entry name" value="Maf"/>
    <property type="match status" value="1"/>
</dbReference>
<sequence length="202" mass="22645">MINMPERIILASGSPIRRQLLENAGLTFDVEIARLDEDLIKTSLIAEGVYPRDIADALAEGKARKISLKHPDAMVIGCDQVISFKGQLISKSTSSDDAKRLLEQLQGERHRLLSAVVIYEGGEPKWRHIGEVKMTMRGLSAQYLSEYIDRNWHSVCDAVGCYKLEEEGVRLFSSIEGDYFNVLGLPLIPLLTYLTDRKIIAI</sequence>
<dbReference type="GO" id="GO:0009117">
    <property type="term" value="P:nucleotide metabolic process"/>
    <property type="evidence" value="ECO:0007669"/>
    <property type="project" value="UniProtKB-KW"/>
</dbReference>
<dbReference type="SUPFAM" id="SSF52972">
    <property type="entry name" value="ITPase-like"/>
    <property type="match status" value="1"/>
</dbReference>
<keyword evidence="2 4" id="KW-0378">Hydrolase</keyword>
<accession>A0A0P0AAL1</accession>
<comment type="catalytic activity">
    <reaction evidence="4">
        <text>a 2'-deoxyribonucleoside 5'-triphosphate + H2O = a 2'-deoxyribonucleoside 5'-phosphate + diphosphate + H(+)</text>
        <dbReference type="Rhea" id="RHEA:44644"/>
        <dbReference type="ChEBI" id="CHEBI:15377"/>
        <dbReference type="ChEBI" id="CHEBI:15378"/>
        <dbReference type="ChEBI" id="CHEBI:33019"/>
        <dbReference type="ChEBI" id="CHEBI:61560"/>
        <dbReference type="ChEBI" id="CHEBI:65317"/>
        <dbReference type="EC" id="3.6.1.9"/>
    </reaction>
</comment>